<dbReference type="PRINTS" id="PR00976">
    <property type="entry name" value="RIBOSOMALS21"/>
</dbReference>
<evidence type="ECO:0000256" key="4">
    <source>
        <dbReference type="ARBA" id="ARBA00035135"/>
    </source>
</evidence>
<dbReference type="GO" id="GO:1990904">
    <property type="term" value="C:ribonucleoprotein complex"/>
    <property type="evidence" value="ECO:0007669"/>
    <property type="project" value="UniProtKB-KW"/>
</dbReference>
<keyword evidence="2 5" id="KW-0689">Ribosomal protein</keyword>
<dbReference type="KEGG" id="slom:PXH66_12775"/>
<sequence>MPLTPGAGFGVLILFPFPNQSDDMSIEIKIRKSEPVDRALRRLKKKLERENVIKGVRAKRYFEKPCAKKRRRNKVMAFTQMLRNRHAS</sequence>
<evidence type="ECO:0000256" key="5">
    <source>
        <dbReference type="HAMAP-Rule" id="MF_00358"/>
    </source>
</evidence>
<evidence type="ECO:0000256" key="2">
    <source>
        <dbReference type="ARBA" id="ARBA00022980"/>
    </source>
</evidence>
<dbReference type="InterPro" id="IPR038380">
    <property type="entry name" value="Ribosomal_bS21_sf"/>
</dbReference>
<dbReference type="RefSeq" id="WP_330928555.1">
    <property type="nucleotide sequence ID" value="NZ_CP119075.1"/>
</dbReference>
<dbReference type="GO" id="GO:0003735">
    <property type="term" value="F:structural constituent of ribosome"/>
    <property type="evidence" value="ECO:0007669"/>
    <property type="project" value="InterPro"/>
</dbReference>
<evidence type="ECO:0000313" key="7">
    <source>
        <dbReference type="EMBL" id="WED63203.1"/>
    </source>
</evidence>
<dbReference type="EMBL" id="CP119075">
    <property type="protein sequence ID" value="WED63203.1"/>
    <property type="molecule type" value="Genomic_DNA"/>
</dbReference>
<dbReference type="HAMAP" id="MF_00358">
    <property type="entry name" value="Ribosomal_bS21"/>
    <property type="match status" value="1"/>
</dbReference>
<evidence type="ECO:0000313" key="8">
    <source>
        <dbReference type="Proteomes" id="UP001218638"/>
    </source>
</evidence>
<accession>A0AAE9ZVF9</accession>
<comment type="similarity">
    <text evidence="1 5 6">Belongs to the bacterial ribosomal protein bS21 family.</text>
</comment>
<protein>
    <recommendedName>
        <fullName evidence="4 5">Small ribosomal subunit protein bS21</fullName>
    </recommendedName>
</protein>
<dbReference type="GO" id="GO:0006412">
    <property type="term" value="P:translation"/>
    <property type="evidence" value="ECO:0007669"/>
    <property type="project" value="UniProtKB-UniRule"/>
</dbReference>
<dbReference type="AlphaFoldDB" id="A0AAE9ZVF9"/>
<evidence type="ECO:0000256" key="3">
    <source>
        <dbReference type="ARBA" id="ARBA00023274"/>
    </source>
</evidence>
<name>A0AAE9ZVF9_9BACT</name>
<evidence type="ECO:0000256" key="1">
    <source>
        <dbReference type="ARBA" id="ARBA00006640"/>
    </source>
</evidence>
<gene>
    <name evidence="5 7" type="primary">rpsU</name>
    <name evidence="7" type="ORF">PXH66_12775</name>
</gene>
<organism evidence="7 8">
    <name type="scientific">Synoicihabitans lomoniglobus</name>
    <dbReference type="NCBI Taxonomy" id="2909285"/>
    <lineage>
        <taxon>Bacteria</taxon>
        <taxon>Pseudomonadati</taxon>
        <taxon>Verrucomicrobiota</taxon>
        <taxon>Opitutia</taxon>
        <taxon>Opitutales</taxon>
        <taxon>Opitutaceae</taxon>
        <taxon>Synoicihabitans</taxon>
    </lineage>
</organism>
<dbReference type="InterPro" id="IPR001911">
    <property type="entry name" value="Ribosomal_bS21"/>
</dbReference>
<dbReference type="GO" id="GO:0005840">
    <property type="term" value="C:ribosome"/>
    <property type="evidence" value="ECO:0007669"/>
    <property type="project" value="UniProtKB-KW"/>
</dbReference>
<dbReference type="PROSITE" id="PS01181">
    <property type="entry name" value="RIBOSOMAL_S21"/>
    <property type="match status" value="1"/>
</dbReference>
<dbReference type="Gene3D" id="1.20.5.1150">
    <property type="entry name" value="Ribosomal protein S8"/>
    <property type="match status" value="1"/>
</dbReference>
<dbReference type="NCBIfam" id="TIGR00030">
    <property type="entry name" value="S21p"/>
    <property type="match status" value="1"/>
</dbReference>
<keyword evidence="3 5" id="KW-0687">Ribonucleoprotein</keyword>
<dbReference type="Pfam" id="PF01165">
    <property type="entry name" value="Ribosomal_S21"/>
    <property type="match status" value="1"/>
</dbReference>
<dbReference type="PANTHER" id="PTHR21109:SF0">
    <property type="entry name" value="SMALL RIBOSOMAL SUBUNIT PROTEIN BS21M"/>
    <property type="match status" value="1"/>
</dbReference>
<reference evidence="7" key="1">
    <citation type="submission" date="2023-03" db="EMBL/GenBank/DDBJ databases">
        <title>Lomoglobus Profundus gen. nov., sp. nov., a novel member of the phylum Verrucomicrobia, isolated from deep-marine sediment of South China Sea.</title>
        <authorList>
            <person name="Ahmad T."/>
            <person name="Ishaq S.E."/>
            <person name="Wang F."/>
        </authorList>
    </citation>
    <scope>NUCLEOTIDE SEQUENCE</scope>
    <source>
        <strain evidence="7">LMO-M01</strain>
    </source>
</reference>
<keyword evidence="8" id="KW-1185">Reference proteome</keyword>
<dbReference type="PANTHER" id="PTHR21109">
    <property type="entry name" value="MITOCHONDRIAL 28S RIBOSOMAL PROTEIN S21"/>
    <property type="match status" value="1"/>
</dbReference>
<dbReference type="Proteomes" id="UP001218638">
    <property type="component" value="Chromosome"/>
</dbReference>
<evidence type="ECO:0000256" key="6">
    <source>
        <dbReference type="RuleBase" id="RU000667"/>
    </source>
</evidence>
<proteinExistence type="inferred from homology"/>
<dbReference type="InterPro" id="IPR018278">
    <property type="entry name" value="Ribosomal_bS21_CS"/>
</dbReference>